<feature type="compositionally biased region" description="Polar residues" evidence="1">
    <location>
        <begin position="234"/>
        <end position="251"/>
    </location>
</feature>
<evidence type="ECO:0000313" key="3">
    <source>
        <dbReference type="Proteomes" id="UP000011115"/>
    </source>
</evidence>
<dbReference type="PANTHER" id="PTHR33180">
    <property type="entry name" value="PHOTOSYSTEM II CP43 REACTION CENTER PROTEIN"/>
    <property type="match status" value="1"/>
</dbReference>
<reference evidence="2" key="2">
    <citation type="submission" date="2015-06" db="UniProtKB">
        <authorList>
            <consortium name="EnsemblPlants"/>
        </authorList>
    </citation>
    <scope>IDENTIFICATION</scope>
    <source>
        <strain evidence="2">DM1-3 516 R44</strain>
    </source>
</reference>
<dbReference type="HOGENOM" id="CLU_073464_2_0_1"/>
<evidence type="ECO:0008006" key="4">
    <source>
        <dbReference type="Google" id="ProtNLM"/>
    </source>
</evidence>
<dbReference type="AlphaFoldDB" id="M1DX88"/>
<proteinExistence type="predicted"/>
<reference evidence="3" key="1">
    <citation type="journal article" date="2011" name="Nature">
        <title>Genome sequence and analysis of the tuber crop potato.</title>
        <authorList>
            <consortium name="The Potato Genome Sequencing Consortium"/>
        </authorList>
    </citation>
    <scope>NUCLEOTIDE SEQUENCE [LARGE SCALE GENOMIC DNA]</scope>
    <source>
        <strain evidence="3">cv. DM1-3 516 R44</strain>
    </source>
</reference>
<dbReference type="EnsemblPlants" id="PGSC0003DMT400095882">
    <property type="protein sequence ID" value="PGSC0003DMT400095882"/>
    <property type="gene ID" value="PGSC0003DMG400045453"/>
</dbReference>
<keyword evidence="3" id="KW-1185">Reference proteome</keyword>
<accession>M1DX88</accession>
<feature type="compositionally biased region" description="Basic and acidic residues" evidence="1">
    <location>
        <begin position="253"/>
        <end position="271"/>
    </location>
</feature>
<evidence type="ECO:0000256" key="1">
    <source>
        <dbReference type="SAM" id="MobiDB-lite"/>
    </source>
</evidence>
<name>M1DX88_SOLTU</name>
<dbReference type="PANTHER" id="PTHR33180:SF31">
    <property type="entry name" value="POLYPROTEIN PROTEIN"/>
    <property type="match status" value="1"/>
</dbReference>
<organism evidence="2 3">
    <name type="scientific">Solanum tuberosum</name>
    <name type="common">Potato</name>
    <dbReference type="NCBI Taxonomy" id="4113"/>
    <lineage>
        <taxon>Eukaryota</taxon>
        <taxon>Viridiplantae</taxon>
        <taxon>Streptophyta</taxon>
        <taxon>Embryophyta</taxon>
        <taxon>Tracheophyta</taxon>
        <taxon>Spermatophyta</taxon>
        <taxon>Magnoliopsida</taxon>
        <taxon>eudicotyledons</taxon>
        <taxon>Gunneridae</taxon>
        <taxon>Pentapetalae</taxon>
        <taxon>asterids</taxon>
        <taxon>lamiids</taxon>
        <taxon>Solanales</taxon>
        <taxon>Solanaceae</taxon>
        <taxon>Solanoideae</taxon>
        <taxon>Solaneae</taxon>
        <taxon>Solanum</taxon>
    </lineage>
</organism>
<sequence>MSSRRLIEEVGVPGLDRRWTQEIMKLESIKLDRPMDSSAIPTSFTVWIPILTGGPVKLGYHRLGPSATGTGSSFPVYEQTKTDGLRTIIEEKMLSTDRVIKRFPKIMSYLRSNKFQLFTRPRGPYIPTSKSGRCWKSASWRAESPVGEPDLDRRWNQDILKLESVKLGKPRSTLTNRRLDLARPKVAGRTMLPRKRDNEITINEDVAASRGKTTKLPTTSGKGKGKGKAPASLEASSDSDSIYATHLTTSESESEHQENQAAALEHEDDKLLAAQRAQLRSKRINDPSRIRTPQATTTPPPAPA</sequence>
<dbReference type="InParanoid" id="M1DX88"/>
<dbReference type="Proteomes" id="UP000011115">
    <property type="component" value="Unassembled WGS sequence"/>
</dbReference>
<dbReference type="PaxDb" id="4113-PGSC0003DMT400095882"/>
<feature type="region of interest" description="Disordered" evidence="1">
    <location>
        <begin position="185"/>
        <end position="304"/>
    </location>
</feature>
<evidence type="ECO:0000313" key="2">
    <source>
        <dbReference type="EnsemblPlants" id="PGSC0003DMT400095882"/>
    </source>
</evidence>
<protein>
    <recommendedName>
        <fullName evidence="4">Integrase core domain containing protein</fullName>
    </recommendedName>
</protein>
<dbReference type="Gramene" id="PGSC0003DMT400095882">
    <property type="protein sequence ID" value="PGSC0003DMT400095882"/>
    <property type="gene ID" value="PGSC0003DMG400045453"/>
</dbReference>